<organism evidence="1 2">
    <name type="scientific">Azohydromonas lata</name>
    <dbReference type="NCBI Taxonomy" id="45677"/>
    <lineage>
        <taxon>Bacteria</taxon>
        <taxon>Pseudomonadati</taxon>
        <taxon>Pseudomonadota</taxon>
        <taxon>Betaproteobacteria</taxon>
        <taxon>Burkholderiales</taxon>
        <taxon>Sphaerotilaceae</taxon>
        <taxon>Azohydromonas</taxon>
    </lineage>
</organism>
<dbReference type="Proteomes" id="UP001293718">
    <property type="component" value="Unassembled WGS sequence"/>
</dbReference>
<keyword evidence="2" id="KW-1185">Reference proteome</keyword>
<proteinExistence type="predicted"/>
<evidence type="ECO:0000313" key="2">
    <source>
        <dbReference type="Proteomes" id="UP001293718"/>
    </source>
</evidence>
<evidence type="ECO:0000313" key="1">
    <source>
        <dbReference type="EMBL" id="MDZ5456991.1"/>
    </source>
</evidence>
<gene>
    <name evidence="1" type="ORF">SM757_10465</name>
</gene>
<dbReference type="Pfam" id="PF04985">
    <property type="entry name" value="Phage_tube"/>
    <property type="match status" value="1"/>
</dbReference>
<protein>
    <submittedName>
        <fullName evidence="1">Phage major tail tube protein</fullName>
    </submittedName>
</protein>
<reference evidence="1 2" key="1">
    <citation type="submission" date="2023-11" db="EMBL/GenBank/DDBJ databases">
        <title>Draft genome of Azohydromonas lata strain H1 (DSM1123), a polyhydroxyalkanoate producer.</title>
        <authorList>
            <person name="Traversa D."/>
            <person name="D'Addabbo P."/>
            <person name="Pazzani C."/>
            <person name="Manzari C."/>
            <person name="Chiara M."/>
            <person name="Scrascia M."/>
        </authorList>
    </citation>
    <scope>NUCLEOTIDE SEQUENCE [LARGE SCALE GENOMIC DNA]</scope>
    <source>
        <strain evidence="1 2">H1</strain>
    </source>
</reference>
<accession>A0ABU5ICZ8</accession>
<dbReference type="InterPro" id="IPR006498">
    <property type="entry name" value="Tail_tube"/>
</dbReference>
<dbReference type="NCBIfam" id="TIGR01611">
    <property type="entry name" value="tail_tube"/>
    <property type="match status" value="1"/>
</dbReference>
<comment type="caution">
    <text evidence="1">The sequence shown here is derived from an EMBL/GenBank/DDBJ whole genome shotgun (WGS) entry which is preliminary data.</text>
</comment>
<name>A0ABU5ICZ8_9BURK</name>
<dbReference type="RefSeq" id="WP_322465420.1">
    <property type="nucleotide sequence ID" value="NZ_JAXOJX010000013.1"/>
</dbReference>
<dbReference type="EMBL" id="JAXOJX010000013">
    <property type="protein sequence ID" value="MDZ5456991.1"/>
    <property type="molecule type" value="Genomic_DNA"/>
</dbReference>
<sequence>MALPRTLKNFALFFNAVSYVGEVPKIKLPKLARKMEDYRAGGMNIPVKLDFGMEPLTLEWTAGGFLPSVMLDFGAGTHNATMLRFAAALQSEDASGYEGLEVFAMGRHSEIDFGEAEAGKPTEHSYKTELSYYRLTDNGTPIIEIDAVNMIERIGDVDRMEEIRALLGL</sequence>